<evidence type="ECO:0000313" key="1">
    <source>
        <dbReference type="EMBL" id="AGC72820.1"/>
    </source>
</evidence>
<protein>
    <submittedName>
        <fullName evidence="1">Uncharacterized protein</fullName>
    </submittedName>
</protein>
<dbReference type="AlphaFoldDB" id="L7W2F3"/>
<accession>L7W2F3</accession>
<sequence>MSWDRLTGWDKVFAEADKEISFRMEVADVRASGWSLGRNDDDIEKEAARRLKENKGIEYKLPDKKS</sequence>
<proteinExistence type="predicted"/>
<organism evidence="1">
    <name type="scientific">uncultured bacterium A1Q1_fos_485</name>
    <dbReference type="NCBI Taxonomy" id="1256576"/>
    <lineage>
        <taxon>Bacteria</taxon>
        <taxon>environmental samples</taxon>
    </lineage>
</organism>
<dbReference type="EMBL" id="JX649912">
    <property type="protein sequence ID" value="AGC72820.1"/>
    <property type="molecule type" value="Genomic_DNA"/>
</dbReference>
<name>L7W2F3_9BACT</name>
<reference evidence="1" key="1">
    <citation type="submission" date="2012-09" db="EMBL/GenBank/DDBJ databases">
        <title>Metagenomic Characterization of a Microbial Community in Wastewater Detects High Levels of Antibiotic Resistance.</title>
        <authorList>
            <person name="Abrams M."/>
            <person name="Caldwell A."/>
            <person name="Vandaei E."/>
            <person name="Lee W."/>
            <person name="Perrott J."/>
            <person name="Khan S.Y."/>
            <person name="Ta J."/>
            <person name="Romero D."/>
            <person name="Nguyen V."/>
            <person name="Pourmand N."/>
            <person name="Ouverney C.C."/>
        </authorList>
    </citation>
    <scope>NUCLEOTIDE SEQUENCE</scope>
</reference>